<reference evidence="1 2" key="1">
    <citation type="submission" date="2024-02" db="EMBL/GenBank/DDBJ databases">
        <title>High-quality chromosome-scale genome assembly of Pensacola bahiagrass (Paspalum notatum Flugge var. saurae).</title>
        <authorList>
            <person name="Vega J.M."/>
            <person name="Podio M."/>
            <person name="Orjuela J."/>
            <person name="Siena L.A."/>
            <person name="Pessino S.C."/>
            <person name="Combes M.C."/>
            <person name="Mariac C."/>
            <person name="Albertini E."/>
            <person name="Pupilli F."/>
            <person name="Ortiz J.P.A."/>
            <person name="Leblanc O."/>
        </authorList>
    </citation>
    <scope>NUCLEOTIDE SEQUENCE [LARGE SCALE GENOMIC DNA]</scope>
    <source>
        <strain evidence="1">R1</strain>
        <tissue evidence="1">Leaf</tissue>
    </source>
</reference>
<gene>
    <name evidence="1" type="ORF">U9M48_001892</name>
</gene>
<sequence length="115" mass="12647">MPWWRELLGTRHAARAPILDQAGVSLLLTSLGLSVTLPPQLGPHHTMMFRLPSIGVAMQLMDVSGRCASDEYAKRNIKDERTNAQLDIESAKAVLRDRSGLQAIGCSLWAYCDGK</sequence>
<organism evidence="1 2">
    <name type="scientific">Paspalum notatum var. saurae</name>
    <dbReference type="NCBI Taxonomy" id="547442"/>
    <lineage>
        <taxon>Eukaryota</taxon>
        <taxon>Viridiplantae</taxon>
        <taxon>Streptophyta</taxon>
        <taxon>Embryophyta</taxon>
        <taxon>Tracheophyta</taxon>
        <taxon>Spermatophyta</taxon>
        <taxon>Magnoliopsida</taxon>
        <taxon>Liliopsida</taxon>
        <taxon>Poales</taxon>
        <taxon>Poaceae</taxon>
        <taxon>PACMAD clade</taxon>
        <taxon>Panicoideae</taxon>
        <taxon>Andropogonodae</taxon>
        <taxon>Paspaleae</taxon>
        <taxon>Paspalinae</taxon>
        <taxon>Paspalum</taxon>
    </lineage>
</organism>
<name>A0AAQ3PIR0_PASNO</name>
<dbReference type="Proteomes" id="UP001341281">
    <property type="component" value="Chromosome 01"/>
</dbReference>
<proteinExistence type="predicted"/>
<keyword evidence="2" id="KW-1185">Reference proteome</keyword>
<evidence type="ECO:0000313" key="2">
    <source>
        <dbReference type="Proteomes" id="UP001341281"/>
    </source>
</evidence>
<accession>A0AAQ3PIR0</accession>
<dbReference type="AlphaFoldDB" id="A0AAQ3PIR0"/>
<evidence type="ECO:0000313" key="1">
    <source>
        <dbReference type="EMBL" id="WVZ50660.1"/>
    </source>
</evidence>
<dbReference type="EMBL" id="CP144745">
    <property type="protein sequence ID" value="WVZ50660.1"/>
    <property type="molecule type" value="Genomic_DNA"/>
</dbReference>
<protein>
    <submittedName>
        <fullName evidence="1">Uncharacterized protein</fullName>
    </submittedName>
</protein>